<dbReference type="Proteomes" id="UP000249842">
    <property type="component" value="Unassembled WGS sequence"/>
</dbReference>
<protein>
    <recommendedName>
        <fullName evidence="4">Ancillary SecYEG translocon subunit/Cell division coordinator CpoB TPR domain-containing protein</fullName>
    </recommendedName>
</protein>
<dbReference type="EMBL" id="QFYP01000001">
    <property type="protein sequence ID" value="RAK61288.1"/>
    <property type="molecule type" value="Genomic_DNA"/>
</dbReference>
<feature type="repeat" description="TPR" evidence="1">
    <location>
        <begin position="92"/>
        <end position="125"/>
    </location>
</feature>
<dbReference type="Gene3D" id="1.25.40.10">
    <property type="entry name" value="Tetratricopeptide repeat domain"/>
    <property type="match status" value="1"/>
</dbReference>
<dbReference type="SUPFAM" id="SSF48452">
    <property type="entry name" value="TPR-like"/>
    <property type="match status" value="1"/>
</dbReference>
<keyword evidence="6" id="KW-1185">Reference proteome</keyword>
<name>A0A328B8H8_9CAUL</name>
<reference evidence="6" key="1">
    <citation type="submission" date="2018-05" db="EMBL/GenBank/DDBJ databases">
        <authorList>
            <person name="Li X."/>
        </authorList>
    </citation>
    <scope>NUCLEOTIDE SEQUENCE [LARGE SCALE GENOMIC DNA]</scope>
    <source>
        <strain evidence="6">HKS-05</strain>
    </source>
</reference>
<feature type="transmembrane region" description="Helical" evidence="3">
    <location>
        <begin position="24"/>
        <end position="45"/>
    </location>
</feature>
<dbReference type="AlphaFoldDB" id="A0A328B8H8"/>
<keyword evidence="3" id="KW-0812">Transmembrane</keyword>
<sequence length="257" mass="27061">MADLFEEVEEQLRSDRYRTLVLKALPWVLAVLAAALIAALAFWGWEKYREQAANKASEQYSTALDAFGQGRDAQAVQLWGEVAKSPAKGYKTLALMQLGGLKVRDNKRDEAVKLFDEAAAAAPDDILGDAARLKSAFALLDTAPYKDVEARLTPLMKDGHPYRVQAREALAFAKLMAGNTAGARTDFVIIAGMLDAPEGARARASAAKDLIDSGSAKAVPAAARAAAALPPSVLLAPGAMPPGAAPAQAQPQAPGPQ</sequence>
<evidence type="ECO:0000256" key="1">
    <source>
        <dbReference type="PROSITE-ProRule" id="PRU00339"/>
    </source>
</evidence>
<feature type="compositionally biased region" description="Low complexity" evidence="2">
    <location>
        <begin position="245"/>
        <end position="257"/>
    </location>
</feature>
<dbReference type="PROSITE" id="PS50005">
    <property type="entry name" value="TPR"/>
    <property type="match status" value="1"/>
</dbReference>
<comment type="caution">
    <text evidence="5">The sequence shown here is derived from an EMBL/GenBank/DDBJ whole genome shotgun (WGS) entry which is preliminary data.</text>
</comment>
<evidence type="ECO:0000313" key="5">
    <source>
        <dbReference type="EMBL" id="RAK61288.1"/>
    </source>
</evidence>
<feature type="region of interest" description="Disordered" evidence="2">
    <location>
        <begin position="237"/>
        <end position="257"/>
    </location>
</feature>
<dbReference type="InterPro" id="IPR018704">
    <property type="entry name" value="SecYEG/CpoB_TPR"/>
</dbReference>
<keyword evidence="1" id="KW-0802">TPR repeat</keyword>
<dbReference type="InterPro" id="IPR011990">
    <property type="entry name" value="TPR-like_helical_dom_sf"/>
</dbReference>
<proteinExistence type="predicted"/>
<keyword evidence="3" id="KW-1133">Transmembrane helix</keyword>
<accession>A0A328B8H8</accession>
<feature type="domain" description="Ancillary SecYEG translocon subunit/Cell division coordinator CpoB TPR" evidence="4">
    <location>
        <begin position="27"/>
        <end position="155"/>
    </location>
</feature>
<evidence type="ECO:0000259" key="4">
    <source>
        <dbReference type="Pfam" id="PF09976"/>
    </source>
</evidence>
<keyword evidence="3" id="KW-0472">Membrane</keyword>
<evidence type="ECO:0000256" key="2">
    <source>
        <dbReference type="SAM" id="MobiDB-lite"/>
    </source>
</evidence>
<dbReference type="RefSeq" id="WP_111458580.1">
    <property type="nucleotide sequence ID" value="NZ_QFYP01000001.1"/>
</dbReference>
<gene>
    <name evidence="5" type="ORF">DJ021_16500</name>
</gene>
<dbReference type="Pfam" id="PF09976">
    <property type="entry name" value="TPR_21"/>
    <property type="match status" value="1"/>
</dbReference>
<evidence type="ECO:0000313" key="6">
    <source>
        <dbReference type="Proteomes" id="UP000249842"/>
    </source>
</evidence>
<dbReference type="OrthoDB" id="7173339at2"/>
<evidence type="ECO:0000256" key="3">
    <source>
        <dbReference type="SAM" id="Phobius"/>
    </source>
</evidence>
<organism evidence="5 6">
    <name type="scientific">Phenylobacterium hankyongense</name>
    <dbReference type="NCBI Taxonomy" id="1813876"/>
    <lineage>
        <taxon>Bacteria</taxon>
        <taxon>Pseudomonadati</taxon>
        <taxon>Pseudomonadota</taxon>
        <taxon>Alphaproteobacteria</taxon>
        <taxon>Caulobacterales</taxon>
        <taxon>Caulobacteraceae</taxon>
        <taxon>Phenylobacterium</taxon>
    </lineage>
</organism>
<dbReference type="InterPro" id="IPR019734">
    <property type="entry name" value="TPR_rpt"/>
</dbReference>